<comment type="caution">
    <text evidence="8">The sequence shown here is derived from an EMBL/GenBank/DDBJ whole genome shotgun (WGS) entry which is preliminary data.</text>
</comment>
<evidence type="ECO:0000256" key="2">
    <source>
        <dbReference type="ARBA" id="ARBA00022553"/>
    </source>
</evidence>
<gene>
    <name evidence="8" type="ORF">BDN70DRAFT_871340</name>
</gene>
<evidence type="ECO:0000313" key="9">
    <source>
        <dbReference type="Proteomes" id="UP000807469"/>
    </source>
</evidence>
<name>A0A9P5ZE49_9AGAR</name>
<reference evidence="8" key="1">
    <citation type="submission" date="2020-11" db="EMBL/GenBank/DDBJ databases">
        <authorList>
            <consortium name="DOE Joint Genome Institute"/>
            <person name="Ahrendt S."/>
            <person name="Riley R."/>
            <person name="Andreopoulos W."/>
            <person name="Labutti K."/>
            <person name="Pangilinan J."/>
            <person name="Ruiz-Duenas F.J."/>
            <person name="Barrasa J.M."/>
            <person name="Sanchez-Garcia M."/>
            <person name="Camarero S."/>
            <person name="Miyauchi S."/>
            <person name="Serrano A."/>
            <person name="Linde D."/>
            <person name="Babiker R."/>
            <person name="Drula E."/>
            <person name="Ayuso-Fernandez I."/>
            <person name="Pacheco R."/>
            <person name="Padilla G."/>
            <person name="Ferreira P."/>
            <person name="Barriuso J."/>
            <person name="Kellner H."/>
            <person name="Castanera R."/>
            <person name="Alfaro M."/>
            <person name="Ramirez L."/>
            <person name="Pisabarro A.G."/>
            <person name="Kuo A."/>
            <person name="Tritt A."/>
            <person name="Lipzen A."/>
            <person name="He G."/>
            <person name="Yan M."/>
            <person name="Ng V."/>
            <person name="Cullen D."/>
            <person name="Martin F."/>
            <person name="Rosso M.-N."/>
            <person name="Henrissat B."/>
            <person name="Hibbett D."/>
            <person name="Martinez A.T."/>
            <person name="Grigoriev I.V."/>
        </authorList>
    </citation>
    <scope>NUCLEOTIDE SEQUENCE</scope>
    <source>
        <strain evidence="8">CIRM-BRFM 674</strain>
    </source>
</reference>
<dbReference type="SMART" id="SM01156">
    <property type="entry name" value="DUF1716"/>
    <property type="match status" value="1"/>
</dbReference>
<keyword evidence="5" id="KW-0539">Nucleus</keyword>
<dbReference type="EMBL" id="MU155136">
    <property type="protein sequence ID" value="KAF9485315.1"/>
    <property type="molecule type" value="Genomic_DNA"/>
</dbReference>
<evidence type="ECO:0000256" key="3">
    <source>
        <dbReference type="ARBA" id="ARBA00022737"/>
    </source>
</evidence>
<evidence type="ECO:0000256" key="4">
    <source>
        <dbReference type="ARBA" id="ARBA00023054"/>
    </source>
</evidence>
<accession>A0A9P5ZE49</accession>
<feature type="region of interest" description="Disordered" evidence="6">
    <location>
        <begin position="36"/>
        <end position="77"/>
    </location>
</feature>
<evidence type="ECO:0000259" key="7">
    <source>
        <dbReference type="SMART" id="SM01156"/>
    </source>
</evidence>
<dbReference type="InterPro" id="IPR016024">
    <property type="entry name" value="ARM-type_fold"/>
</dbReference>
<evidence type="ECO:0000256" key="5">
    <source>
        <dbReference type="ARBA" id="ARBA00023242"/>
    </source>
</evidence>
<dbReference type="InterPro" id="IPR011989">
    <property type="entry name" value="ARM-like"/>
</dbReference>
<dbReference type="Gene3D" id="1.25.10.10">
    <property type="entry name" value="Leucine-rich Repeat Variant"/>
    <property type="match status" value="1"/>
</dbReference>
<dbReference type="InterPro" id="IPR039678">
    <property type="entry name" value="CTNNBL1"/>
</dbReference>
<evidence type="ECO:0000256" key="6">
    <source>
        <dbReference type="SAM" id="MobiDB-lite"/>
    </source>
</evidence>
<keyword evidence="2" id="KW-0597">Phosphoprotein</keyword>
<dbReference type="InterPro" id="IPR013180">
    <property type="entry name" value="CTNNBL1_N"/>
</dbReference>
<dbReference type="Pfam" id="PF08216">
    <property type="entry name" value="CTNNBL"/>
    <property type="match status" value="1"/>
</dbReference>
<keyword evidence="4" id="KW-0175">Coiled coil</keyword>
<organism evidence="8 9">
    <name type="scientific">Pholiota conissans</name>
    <dbReference type="NCBI Taxonomy" id="109636"/>
    <lineage>
        <taxon>Eukaryota</taxon>
        <taxon>Fungi</taxon>
        <taxon>Dikarya</taxon>
        <taxon>Basidiomycota</taxon>
        <taxon>Agaricomycotina</taxon>
        <taxon>Agaricomycetes</taxon>
        <taxon>Agaricomycetidae</taxon>
        <taxon>Agaricales</taxon>
        <taxon>Agaricineae</taxon>
        <taxon>Strophariaceae</taxon>
        <taxon>Pholiota</taxon>
    </lineage>
</organism>
<evidence type="ECO:0000256" key="1">
    <source>
        <dbReference type="ARBA" id="ARBA00004123"/>
    </source>
</evidence>
<dbReference type="GO" id="GO:0010467">
    <property type="term" value="P:gene expression"/>
    <property type="evidence" value="ECO:0007669"/>
    <property type="project" value="UniProtKB-ARBA"/>
</dbReference>
<dbReference type="Proteomes" id="UP000807469">
    <property type="component" value="Unassembled WGS sequence"/>
</dbReference>
<proteinExistence type="predicted"/>
<dbReference type="AlphaFoldDB" id="A0A9P5ZE49"/>
<dbReference type="PANTHER" id="PTHR14978:SF0">
    <property type="entry name" value="BETA-CATENIN-LIKE PROTEIN 1"/>
    <property type="match status" value="1"/>
</dbReference>
<keyword evidence="3" id="KW-0677">Repeat</keyword>
<evidence type="ECO:0000313" key="8">
    <source>
        <dbReference type="EMBL" id="KAF9485315.1"/>
    </source>
</evidence>
<dbReference type="OrthoDB" id="1898821at2759"/>
<dbReference type="GO" id="GO:0005681">
    <property type="term" value="C:spliceosomal complex"/>
    <property type="evidence" value="ECO:0007669"/>
    <property type="project" value="TreeGrafter"/>
</dbReference>
<dbReference type="PANTHER" id="PTHR14978">
    <property type="entry name" value="BETA-CATENIN-LIKE PROTEIN 1 NUCLEAR ASSOCIATED PROTEIN"/>
    <property type="match status" value="1"/>
</dbReference>
<comment type="subcellular location">
    <subcellularLocation>
        <location evidence="1">Nucleus</location>
    </subcellularLocation>
</comment>
<keyword evidence="9" id="KW-1185">Reference proteome</keyword>
<sequence length="634" mass="71621">MDIDKLFKVPKLPVGGSKRKLPDNPTPEMLKKLRMDVDPVSASNSLTDRPVGISPTASRSKRARMEDEDEDGATQFAPGADADYFAEEDDEGRFFGGGLTSEQKEILNIFEKADGEQVEDEVQQMTITQLRRSLQVFERALNKNQAQRSKYPNDPSKFIDSEADLDAAIKAMLPLSQSPSLAYPELVRSGTLTMTIGLLTHENVDIVIDVVELIYELTDEDADTEYEEKDYEENQEALKILVDGLMDDSAFELLVDNLKRLNEREESDRQAVFHVLGIFENIIGFNPSLSSDLVSKTKILPWLLNRIQSKDHDENRAYSAELLSILLQNSRPNKLILGQNDGIDIFLKVLAQFRRRNPVDPEETEFMENIFDALCSVLNEPTIKKLFLDAEGTDLMILMIKDKHESQSRSIKVLDYAMSGPNGASICEAFVEALGLKPLFMTFMNKLSKHQKTSLEPSPEDIGHILGIIASLLTHLPSDSASRIRVLAKFVEGDYEKTDKLLEVRDSARKRLKTTDVKIEKERQAIVADEGEDAISPDVEDTFYIRRLEGGLFTLQTVDYILAWLIMEDDGIQRHVFRILDRGDQSLEDILQSLRLYHEHVEIDDTINEAEGTVSQKEILRSLIAALKNSQPEE</sequence>
<dbReference type="SUPFAM" id="SSF48371">
    <property type="entry name" value="ARM repeat"/>
    <property type="match status" value="1"/>
</dbReference>
<feature type="domain" description="Beta-catenin-like protein 1 N-terminal" evidence="7">
    <location>
        <begin position="99"/>
        <end position="211"/>
    </location>
</feature>
<dbReference type="FunFam" id="1.25.10.10:FF:001136">
    <property type="entry name" value="Beta-catenin-like protein 1"/>
    <property type="match status" value="1"/>
</dbReference>
<protein>
    <submittedName>
        <fullName evidence="8">DUF1716-domain-containing protein</fullName>
    </submittedName>
</protein>